<proteinExistence type="predicted"/>
<dbReference type="PROSITE" id="PS51755">
    <property type="entry name" value="OMPR_PHOB"/>
    <property type="match status" value="1"/>
</dbReference>
<evidence type="ECO:0000259" key="11">
    <source>
        <dbReference type="PROSITE" id="PS51755"/>
    </source>
</evidence>
<dbReference type="InterPro" id="IPR016032">
    <property type="entry name" value="Sig_transdc_resp-reg_C-effctor"/>
</dbReference>
<dbReference type="EMBL" id="BJOC01000011">
    <property type="protein sequence ID" value="GED21701.1"/>
    <property type="molecule type" value="Genomic_DNA"/>
</dbReference>
<dbReference type="OrthoDB" id="9802426at2"/>
<keyword evidence="6 9" id="KW-0238">DNA-binding</keyword>
<keyword evidence="3 8" id="KW-0597">Phosphoprotein</keyword>
<evidence type="ECO:0000256" key="9">
    <source>
        <dbReference type="PROSITE-ProRule" id="PRU01091"/>
    </source>
</evidence>
<dbReference type="PROSITE" id="PS50110">
    <property type="entry name" value="RESPONSE_REGULATORY"/>
    <property type="match status" value="1"/>
</dbReference>
<keyword evidence="5" id="KW-0805">Transcription regulation</keyword>
<evidence type="ECO:0000256" key="5">
    <source>
        <dbReference type="ARBA" id="ARBA00023015"/>
    </source>
</evidence>
<dbReference type="FunFam" id="3.40.50.2300:FF:000001">
    <property type="entry name" value="DNA-binding response regulator PhoB"/>
    <property type="match status" value="1"/>
</dbReference>
<dbReference type="GO" id="GO:0006355">
    <property type="term" value="P:regulation of DNA-templated transcription"/>
    <property type="evidence" value="ECO:0007669"/>
    <property type="project" value="InterPro"/>
</dbReference>
<dbReference type="SMART" id="SM00448">
    <property type="entry name" value="REC"/>
    <property type="match status" value="1"/>
</dbReference>
<dbReference type="FunFam" id="1.10.10.10:FF:000099">
    <property type="entry name" value="Two-component system response regulator TorR"/>
    <property type="match status" value="1"/>
</dbReference>
<dbReference type="PANTHER" id="PTHR48111">
    <property type="entry name" value="REGULATOR OF RPOS"/>
    <property type="match status" value="1"/>
</dbReference>
<feature type="domain" description="Response regulatory" evidence="10">
    <location>
        <begin position="7"/>
        <end position="120"/>
    </location>
</feature>
<dbReference type="SUPFAM" id="SSF46894">
    <property type="entry name" value="C-terminal effector domain of the bipartite response regulators"/>
    <property type="match status" value="1"/>
</dbReference>
<comment type="subcellular location">
    <subcellularLocation>
        <location evidence="1">Cytoplasm</location>
    </subcellularLocation>
</comment>
<dbReference type="PANTHER" id="PTHR48111:SF4">
    <property type="entry name" value="DNA-BINDING DUAL TRANSCRIPTIONAL REGULATOR OMPR"/>
    <property type="match status" value="1"/>
</dbReference>
<evidence type="ECO:0000256" key="6">
    <source>
        <dbReference type="ARBA" id="ARBA00023125"/>
    </source>
</evidence>
<evidence type="ECO:0000256" key="4">
    <source>
        <dbReference type="ARBA" id="ARBA00023012"/>
    </source>
</evidence>
<dbReference type="Proteomes" id="UP000319812">
    <property type="component" value="Unassembled WGS sequence"/>
</dbReference>
<dbReference type="GO" id="GO:0005829">
    <property type="term" value="C:cytosol"/>
    <property type="evidence" value="ECO:0007669"/>
    <property type="project" value="TreeGrafter"/>
</dbReference>
<keyword evidence="4" id="KW-0902">Two-component regulatory system</keyword>
<organism evidence="12 13">
    <name type="scientific">Halomonas halmophila</name>
    <dbReference type="NCBI Taxonomy" id="252"/>
    <lineage>
        <taxon>Bacteria</taxon>
        <taxon>Pseudomonadati</taxon>
        <taxon>Pseudomonadota</taxon>
        <taxon>Gammaproteobacteria</taxon>
        <taxon>Oceanospirillales</taxon>
        <taxon>Halomonadaceae</taxon>
        <taxon>Halomonas</taxon>
    </lineage>
</organism>
<evidence type="ECO:0000259" key="10">
    <source>
        <dbReference type="PROSITE" id="PS50110"/>
    </source>
</evidence>
<dbReference type="RefSeq" id="WP_141317733.1">
    <property type="nucleotide sequence ID" value="NZ_BJOC01000011.1"/>
</dbReference>
<feature type="domain" description="OmpR/PhoB-type" evidence="11">
    <location>
        <begin position="136"/>
        <end position="236"/>
    </location>
</feature>
<evidence type="ECO:0000313" key="12">
    <source>
        <dbReference type="EMBL" id="GED21701.1"/>
    </source>
</evidence>
<dbReference type="Pfam" id="PF00486">
    <property type="entry name" value="Trans_reg_C"/>
    <property type="match status" value="1"/>
</dbReference>
<gene>
    <name evidence="12" type="ORF">HHA01_06780</name>
</gene>
<reference evidence="12 13" key="1">
    <citation type="submission" date="2019-06" db="EMBL/GenBank/DDBJ databases">
        <title>Whole genome shotgun sequence of Halomonas halmophila NBRC 15537.</title>
        <authorList>
            <person name="Hosoyama A."/>
            <person name="Uohara A."/>
            <person name="Ohji S."/>
            <person name="Ichikawa N."/>
        </authorList>
    </citation>
    <scope>NUCLEOTIDE SEQUENCE [LARGE SCALE GENOMIC DNA]</scope>
    <source>
        <strain evidence="12 13">NBRC 15537</strain>
    </source>
</reference>
<dbReference type="SMART" id="SM00862">
    <property type="entry name" value="Trans_reg_C"/>
    <property type="match status" value="1"/>
</dbReference>
<accession>A0A4Y4F3J3</accession>
<feature type="DNA-binding region" description="OmpR/PhoB-type" evidence="9">
    <location>
        <begin position="136"/>
        <end position="236"/>
    </location>
</feature>
<evidence type="ECO:0000256" key="3">
    <source>
        <dbReference type="ARBA" id="ARBA00022553"/>
    </source>
</evidence>
<protein>
    <submittedName>
        <fullName evidence="12">DNA-binding response regulator</fullName>
    </submittedName>
</protein>
<evidence type="ECO:0000313" key="13">
    <source>
        <dbReference type="Proteomes" id="UP000319812"/>
    </source>
</evidence>
<dbReference type="Gene3D" id="3.40.50.2300">
    <property type="match status" value="1"/>
</dbReference>
<sequence>MTTPATTLFVVDDDPEIRELLADYLTRHGYRARVAEDAAALRALLATEQPDLLIVDLMLPGDDGFAICREIRRDSDLPLIMLTASPDETDRILGLELGADDYVAKPFNPRELLARVKAVLRRCRPRDGETSGAGMTRIVAFGGWQLDRVTRELIDGAGQRSALSGADFALLQVFLEHAEQVLSRDALFDLTRGRPAPPLDRSIDVHVCRLRQRLGEDAQHSQLIRTVRGMGYVLATRVDPVA</sequence>
<keyword evidence="7" id="KW-0804">Transcription</keyword>
<dbReference type="SUPFAM" id="SSF52172">
    <property type="entry name" value="CheY-like"/>
    <property type="match status" value="1"/>
</dbReference>
<dbReference type="InterPro" id="IPR036388">
    <property type="entry name" value="WH-like_DNA-bd_sf"/>
</dbReference>
<dbReference type="Pfam" id="PF00072">
    <property type="entry name" value="Response_reg"/>
    <property type="match status" value="1"/>
</dbReference>
<keyword evidence="13" id="KW-1185">Reference proteome</keyword>
<dbReference type="InterPro" id="IPR039420">
    <property type="entry name" value="WalR-like"/>
</dbReference>
<dbReference type="Gene3D" id="1.10.10.10">
    <property type="entry name" value="Winged helix-like DNA-binding domain superfamily/Winged helix DNA-binding domain"/>
    <property type="match status" value="1"/>
</dbReference>
<evidence type="ECO:0000256" key="7">
    <source>
        <dbReference type="ARBA" id="ARBA00023163"/>
    </source>
</evidence>
<dbReference type="GO" id="GO:0000976">
    <property type="term" value="F:transcription cis-regulatory region binding"/>
    <property type="evidence" value="ECO:0007669"/>
    <property type="project" value="TreeGrafter"/>
</dbReference>
<keyword evidence="2" id="KW-0963">Cytoplasm</keyword>
<dbReference type="GO" id="GO:0032993">
    <property type="term" value="C:protein-DNA complex"/>
    <property type="evidence" value="ECO:0007669"/>
    <property type="project" value="TreeGrafter"/>
</dbReference>
<evidence type="ECO:0000256" key="2">
    <source>
        <dbReference type="ARBA" id="ARBA00022490"/>
    </source>
</evidence>
<comment type="caution">
    <text evidence="12">The sequence shown here is derived from an EMBL/GenBank/DDBJ whole genome shotgun (WGS) entry which is preliminary data.</text>
</comment>
<dbReference type="Gene3D" id="6.10.250.690">
    <property type="match status" value="1"/>
</dbReference>
<dbReference type="InterPro" id="IPR011006">
    <property type="entry name" value="CheY-like_superfamily"/>
</dbReference>
<name>A0A4Y4F3J3_9GAMM</name>
<evidence type="ECO:0000256" key="1">
    <source>
        <dbReference type="ARBA" id="ARBA00004496"/>
    </source>
</evidence>
<dbReference type="CDD" id="cd00383">
    <property type="entry name" value="trans_reg_C"/>
    <property type="match status" value="1"/>
</dbReference>
<dbReference type="InterPro" id="IPR001789">
    <property type="entry name" value="Sig_transdc_resp-reg_receiver"/>
</dbReference>
<evidence type="ECO:0000256" key="8">
    <source>
        <dbReference type="PROSITE-ProRule" id="PRU00169"/>
    </source>
</evidence>
<feature type="modified residue" description="4-aspartylphosphate" evidence="8">
    <location>
        <position position="56"/>
    </location>
</feature>
<dbReference type="InterPro" id="IPR001867">
    <property type="entry name" value="OmpR/PhoB-type_DNA-bd"/>
</dbReference>
<dbReference type="AlphaFoldDB" id="A0A4Y4F3J3"/>
<dbReference type="GO" id="GO:0000156">
    <property type="term" value="F:phosphorelay response regulator activity"/>
    <property type="evidence" value="ECO:0007669"/>
    <property type="project" value="TreeGrafter"/>
</dbReference>